<evidence type="ECO:0000259" key="1">
    <source>
        <dbReference type="PROSITE" id="PS50943"/>
    </source>
</evidence>
<evidence type="ECO:0000313" key="2">
    <source>
        <dbReference type="EMBL" id="MDQ8196241.1"/>
    </source>
</evidence>
<sequence length="172" mass="19703">MKIENRTFDVSIPTADGERIAELITIEIPMEWDEEVHEWLMTDAGLQKVEETKARHMGLMQPAEIRALRERLKLTQKEISEALQIGEKTWSPWENGRNRPSRSINLLLRALDDGKITIDYLKTVARPPAAWIQDAHYMSFENDPIFTARPAQPICDTQSEADSEELLEAFAA</sequence>
<dbReference type="CDD" id="cd00093">
    <property type="entry name" value="HTH_XRE"/>
    <property type="match status" value="1"/>
</dbReference>
<proteinExistence type="predicted"/>
<dbReference type="InterPro" id="IPR010982">
    <property type="entry name" value="Lambda_DNA-bd_dom_sf"/>
</dbReference>
<evidence type="ECO:0000313" key="3">
    <source>
        <dbReference type="Proteomes" id="UP001243717"/>
    </source>
</evidence>
<dbReference type="Gene3D" id="1.10.260.40">
    <property type="entry name" value="lambda repressor-like DNA-binding domains"/>
    <property type="match status" value="1"/>
</dbReference>
<dbReference type="Pfam" id="PF13560">
    <property type="entry name" value="HTH_31"/>
    <property type="match status" value="1"/>
</dbReference>
<dbReference type="PROSITE" id="PS50943">
    <property type="entry name" value="HTH_CROC1"/>
    <property type="match status" value="1"/>
</dbReference>
<name>A0ABU1AN71_9BACT</name>
<protein>
    <submittedName>
        <fullName evidence="2">Helix-turn-helix domain-containing protein</fullName>
    </submittedName>
</protein>
<dbReference type="InterPro" id="IPR001387">
    <property type="entry name" value="Cro/C1-type_HTH"/>
</dbReference>
<dbReference type="Proteomes" id="UP001243717">
    <property type="component" value="Unassembled WGS sequence"/>
</dbReference>
<dbReference type="SUPFAM" id="SSF47413">
    <property type="entry name" value="lambda repressor-like DNA-binding domains"/>
    <property type="match status" value="1"/>
</dbReference>
<dbReference type="EMBL" id="JARXIC010000055">
    <property type="protein sequence ID" value="MDQ8196241.1"/>
    <property type="molecule type" value="Genomic_DNA"/>
</dbReference>
<feature type="domain" description="HTH cro/C1-type" evidence="1">
    <location>
        <begin position="65"/>
        <end position="121"/>
    </location>
</feature>
<gene>
    <name evidence="2" type="ORF">QEH59_17535</name>
</gene>
<reference evidence="2 3" key="1">
    <citation type="submission" date="2023-04" db="EMBL/GenBank/DDBJ databases">
        <title>A novel bacteria isolated from coastal sediment.</title>
        <authorList>
            <person name="Liu X.-J."/>
            <person name="Du Z.-J."/>
        </authorList>
    </citation>
    <scope>NUCLEOTIDE SEQUENCE [LARGE SCALE GENOMIC DNA]</scope>
    <source>
        <strain evidence="2 3">SDUM461004</strain>
    </source>
</reference>
<dbReference type="RefSeq" id="WP_308986678.1">
    <property type="nucleotide sequence ID" value="NZ_JARXIC010000055.1"/>
</dbReference>
<accession>A0ABU1AN71</accession>
<keyword evidence="3" id="KW-1185">Reference proteome</keyword>
<comment type="caution">
    <text evidence="2">The sequence shown here is derived from an EMBL/GenBank/DDBJ whole genome shotgun (WGS) entry which is preliminary data.</text>
</comment>
<dbReference type="SMART" id="SM00530">
    <property type="entry name" value="HTH_XRE"/>
    <property type="match status" value="1"/>
</dbReference>
<organism evidence="2 3">
    <name type="scientific">Thalassobacterium sedimentorum</name>
    <dbReference type="NCBI Taxonomy" id="3041258"/>
    <lineage>
        <taxon>Bacteria</taxon>
        <taxon>Pseudomonadati</taxon>
        <taxon>Verrucomicrobiota</taxon>
        <taxon>Opitutia</taxon>
        <taxon>Puniceicoccales</taxon>
        <taxon>Coraliomargaritaceae</taxon>
        <taxon>Thalassobacterium</taxon>
    </lineage>
</organism>